<evidence type="ECO:0000313" key="1">
    <source>
        <dbReference type="EMBL" id="MDO6452558.1"/>
    </source>
</evidence>
<dbReference type="Proteomes" id="UP001169862">
    <property type="component" value="Unassembled WGS sequence"/>
</dbReference>
<dbReference type="AlphaFoldDB" id="A0AAW7XHU8"/>
<evidence type="ECO:0000313" key="3">
    <source>
        <dbReference type="Proteomes" id="UP001169862"/>
    </source>
</evidence>
<protein>
    <submittedName>
        <fullName evidence="1">Uncharacterized protein</fullName>
    </submittedName>
</protein>
<dbReference type="RefSeq" id="WP_075172682.1">
    <property type="nucleotide sequence ID" value="NZ_CAXHZV010000040.1"/>
</dbReference>
<accession>A0AAW7XHU8</accession>
<dbReference type="GeneID" id="89456826"/>
<reference evidence="1" key="1">
    <citation type="submission" date="2023-07" db="EMBL/GenBank/DDBJ databases">
        <title>Genome content predicts the carbon catabolic preferences of heterotrophic bacteria.</title>
        <authorList>
            <person name="Gralka M."/>
        </authorList>
    </citation>
    <scope>NUCLEOTIDE SEQUENCE</scope>
    <source>
        <strain evidence="2">5G01</strain>
        <strain evidence="1">I2M16</strain>
    </source>
</reference>
<name>A0AAW7XHU8_9GAMM</name>
<proteinExistence type="predicted"/>
<organism evidence="1 3">
    <name type="scientific">Neptunomonas phycophila</name>
    <dbReference type="NCBI Taxonomy" id="1572645"/>
    <lineage>
        <taxon>Bacteria</taxon>
        <taxon>Pseudomonadati</taxon>
        <taxon>Pseudomonadota</taxon>
        <taxon>Gammaproteobacteria</taxon>
        <taxon>Oceanospirillales</taxon>
        <taxon>Oceanospirillaceae</taxon>
        <taxon>Neptunomonas</taxon>
    </lineage>
</organism>
<evidence type="ECO:0000313" key="2">
    <source>
        <dbReference type="EMBL" id="MDP2521806.1"/>
    </source>
</evidence>
<dbReference type="EMBL" id="JAUYVO010000002">
    <property type="protein sequence ID" value="MDP2521806.1"/>
    <property type="molecule type" value="Genomic_DNA"/>
</dbReference>
<evidence type="ECO:0000313" key="4">
    <source>
        <dbReference type="Proteomes" id="UP001177341"/>
    </source>
</evidence>
<dbReference type="EMBL" id="JAUOPG010000002">
    <property type="protein sequence ID" value="MDO6452558.1"/>
    <property type="molecule type" value="Genomic_DNA"/>
</dbReference>
<keyword evidence="4" id="KW-1185">Reference proteome</keyword>
<sequence>MSTTCPECNKLIDQHNKPAHQQLNLISKIPGSHLFKCKACDSYLHFHENMWEMLLEGFYNTDNQSAQTQRVA</sequence>
<dbReference type="Proteomes" id="UP001177341">
    <property type="component" value="Unassembled WGS sequence"/>
</dbReference>
<comment type="caution">
    <text evidence="1">The sequence shown here is derived from an EMBL/GenBank/DDBJ whole genome shotgun (WGS) entry which is preliminary data.</text>
</comment>
<gene>
    <name evidence="1" type="ORF">Q4490_03175</name>
    <name evidence="2" type="ORF">Q8W30_04405</name>
</gene>